<evidence type="ECO:0000313" key="3">
    <source>
        <dbReference type="RefSeq" id="XP_052111380.1"/>
    </source>
</evidence>
<evidence type="ECO:0000256" key="1">
    <source>
        <dbReference type="SAM" id="MobiDB-lite"/>
    </source>
</evidence>
<keyword evidence="2" id="KW-1185">Reference proteome</keyword>
<reference evidence="2" key="1">
    <citation type="journal article" date="2016" name="Nat. Genet.">
        <title>The genome sequences of Arachis duranensis and Arachis ipaensis, the diploid ancestors of cultivated peanut.</title>
        <authorList>
            <person name="Bertioli D.J."/>
            <person name="Cannon S.B."/>
            <person name="Froenicke L."/>
            <person name="Huang G."/>
            <person name="Farmer A.D."/>
            <person name="Cannon E.K."/>
            <person name="Liu X."/>
            <person name="Gao D."/>
            <person name="Clevenger J."/>
            <person name="Dash S."/>
            <person name="Ren L."/>
            <person name="Moretzsohn M.C."/>
            <person name="Shirasawa K."/>
            <person name="Huang W."/>
            <person name="Vidigal B."/>
            <person name="Abernathy B."/>
            <person name="Chu Y."/>
            <person name="Niederhuth C.E."/>
            <person name="Umale P."/>
            <person name="Araujo A.C."/>
            <person name="Kozik A."/>
            <person name="Kim K.D."/>
            <person name="Burow M.D."/>
            <person name="Varshney R.K."/>
            <person name="Wang X."/>
            <person name="Zhang X."/>
            <person name="Barkley N."/>
            <person name="Guimaraes P.M."/>
            <person name="Isobe S."/>
            <person name="Guo B."/>
            <person name="Liao B."/>
            <person name="Stalker H.T."/>
            <person name="Schmitz R.J."/>
            <person name="Scheffler B.E."/>
            <person name="Leal-Bertioli S.C."/>
            <person name="Xun X."/>
            <person name="Jackson S.A."/>
            <person name="Michelmore R."/>
            <person name="Ozias-Akins P."/>
        </authorList>
    </citation>
    <scope>NUCLEOTIDE SEQUENCE [LARGE SCALE GENOMIC DNA]</scope>
    <source>
        <strain evidence="2">cv. V14167</strain>
    </source>
</reference>
<dbReference type="RefSeq" id="XP_052111380.1">
    <property type="nucleotide sequence ID" value="XM_052255420.1"/>
</dbReference>
<organism evidence="2 3">
    <name type="scientific">Arachis duranensis</name>
    <name type="common">Wild peanut</name>
    <dbReference type="NCBI Taxonomy" id="130453"/>
    <lineage>
        <taxon>Eukaryota</taxon>
        <taxon>Viridiplantae</taxon>
        <taxon>Streptophyta</taxon>
        <taxon>Embryophyta</taxon>
        <taxon>Tracheophyta</taxon>
        <taxon>Spermatophyta</taxon>
        <taxon>Magnoliopsida</taxon>
        <taxon>eudicotyledons</taxon>
        <taxon>Gunneridae</taxon>
        <taxon>Pentapetalae</taxon>
        <taxon>rosids</taxon>
        <taxon>fabids</taxon>
        <taxon>Fabales</taxon>
        <taxon>Fabaceae</taxon>
        <taxon>Papilionoideae</taxon>
        <taxon>50 kb inversion clade</taxon>
        <taxon>dalbergioids sensu lato</taxon>
        <taxon>Dalbergieae</taxon>
        <taxon>Pterocarpus clade</taxon>
        <taxon>Arachis</taxon>
    </lineage>
</organism>
<feature type="compositionally biased region" description="Basic residues" evidence="1">
    <location>
        <begin position="16"/>
        <end position="33"/>
    </location>
</feature>
<protein>
    <submittedName>
        <fullName evidence="3">Uncharacterized protein LOC107471262 isoform X2</fullName>
    </submittedName>
</protein>
<proteinExistence type="predicted"/>
<feature type="compositionally biased region" description="Basic and acidic residues" evidence="1">
    <location>
        <begin position="1"/>
        <end position="12"/>
    </location>
</feature>
<feature type="region of interest" description="Disordered" evidence="1">
    <location>
        <begin position="1"/>
        <end position="79"/>
    </location>
</feature>
<accession>A0A9C6WNS1</accession>
<evidence type="ECO:0000313" key="2">
    <source>
        <dbReference type="Proteomes" id="UP000515211"/>
    </source>
</evidence>
<reference evidence="3" key="2">
    <citation type="submission" date="2025-08" db="UniProtKB">
        <authorList>
            <consortium name="RefSeq"/>
        </authorList>
    </citation>
    <scope>IDENTIFICATION</scope>
    <source>
        <tissue evidence="3">Whole plant</tissue>
    </source>
</reference>
<sequence length="79" mass="8877">MAKIEGSADRTGIKSVGRKRQTQQGLHNKRAKGQKAMEIMDPRQINHHHQMMMVMSNHQNLATSPNRSESQSHADDSAN</sequence>
<dbReference type="Proteomes" id="UP000515211">
    <property type="component" value="Chromosome 10"/>
</dbReference>
<feature type="compositionally biased region" description="Basic and acidic residues" evidence="1">
    <location>
        <begin position="70"/>
        <end position="79"/>
    </location>
</feature>
<dbReference type="AlphaFoldDB" id="A0A9C6WNS1"/>
<feature type="compositionally biased region" description="Polar residues" evidence="1">
    <location>
        <begin position="56"/>
        <end position="69"/>
    </location>
</feature>
<name>A0A9C6WNS1_ARADU</name>
<gene>
    <name evidence="3" type="primary">LOC107471262</name>
</gene>
<dbReference type="GeneID" id="107471262"/>